<name>A0A6J3G6C6_SAPAP</name>
<evidence type="ECO:0000313" key="14">
    <source>
        <dbReference type="Proteomes" id="UP000504640"/>
    </source>
</evidence>
<dbReference type="CDD" id="cd00202">
    <property type="entry name" value="ZnF_GATA"/>
    <property type="match status" value="2"/>
</dbReference>
<evidence type="ECO:0000256" key="5">
    <source>
        <dbReference type="ARBA" id="ARBA00022833"/>
    </source>
</evidence>
<dbReference type="GO" id="GO:0000981">
    <property type="term" value="F:DNA-binding transcription factor activity, RNA polymerase II-specific"/>
    <property type="evidence" value="ECO:0007669"/>
    <property type="project" value="TreeGrafter"/>
</dbReference>
<dbReference type="GO" id="GO:0048738">
    <property type="term" value="P:cardiac muscle tissue development"/>
    <property type="evidence" value="ECO:0007669"/>
    <property type="project" value="TreeGrafter"/>
</dbReference>
<dbReference type="RefSeq" id="XP_032112987.1">
    <property type="nucleotide sequence ID" value="XM_032257096.1"/>
</dbReference>
<evidence type="ECO:0000256" key="4">
    <source>
        <dbReference type="ARBA" id="ARBA00022771"/>
    </source>
</evidence>
<evidence type="ECO:0000256" key="12">
    <source>
        <dbReference type="SAM" id="MobiDB-lite"/>
    </source>
</evidence>
<feature type="domain" description="GATA-type" evidence="13">
    <location>
        <begin position="183"/>
        <end position="237"/>
    </location>
</feature>
<keyword evidence="8" id="KW-0010">Activator</keyword>
<evidence type="ECO:0000313" key="15">
    <source>
        <dbReference type="RefSeq" id="XP_032112987.1"/>
    </source>
</evidence>
<dbReference type="Proteomes" id="UP000504640">
    <property type="component" value="Unplaced"/>
</dbReference>
<dbReference type="InterPro" id="IPR000679">
    <property type="entry name" value="Znf_GATA"/>
</dbReference>
<dbReference type="Pfam" id="PF00320">
    <property type="entry name" value="GATA"/>
    <property type="match status" value="2"/>
</dbReference>
<dbReference type="PANTHER" id="PTHR10071">
    <property type="entry name" value="TRANSCRIPTION FACTOR GATA FAMILY MEMBER"/>
    <property type="match status" value="1"/>
</dbReference>
<dbReference type="GeneID" id="116535750"/>
<dbReference type="InterPro" id="IPR008013">
    <property type="entry name" value="GATA_N"/>
</dbReference>
<dbReference type="CTD" id="140628"/>
<organism evidence="14 15">
    <name type="scientific">Sapajus apella</name>
    <name type="common">Brown-capped capuchin</name>
    <name type="synonym">Cebus apella</name>
    <dbReference type="NCBI Taxonomy" id="9515"/>
    <lineage>
        <taxon>Eukaryota</taxon>
        <taxon>Metazoa</taxon>
        <taxon>Chordata</taxon>
        <taxon>Craniata</taxon>
        <taxon>Vertebrata</taxon>
        <taxon>Euteleostomi</taxon>
        <taxon>Mammalia</taxon>
        <taxon>Eutheria</taxon>
        <taxon>Euarchontoglires</taxon>
        <taxon>Primates</taxon>
        <taxon>Haplorrhini</taxon>
        <taxon>Platyrrhini</taxon>
        <taxon>Cebidae</taxon>
        <taxon>Cebinae</taxon>
        <taxon>Sapajus</taxon>
    </lineage>
</organism>
<dbReference type="GO" id="GO:0005654">
    <property type="term" value="C:nucleoplasm"/>
    <property type="evidence" value="ECO:0007669"/>
    <property type="project" value="UniProtKB-ARBA"/>
</dbReference>
<evidence type="ECO:0000259" key="13">
    <source>
        <dbReference type="PROSITE" id="PS50114"/>
    </source>
</evidence>
<dbReference type="InterPro" id="IPR039355">
    <property type="entry name" value="Transcription_factor_GATA"/>
</dbReference>
<keyword evidence="5" id="KW-0862">Zinc</keyword>
<evidence type="ECO:0000256" key="10">
    <source>
        <dbReference type="ARBA" id="ARBA00023242"/>
    </source>
</evidence>
<dbReference type="PROSITE" id="PS50114">
    <property type="entry name" value="GATA_ZN_FINGER_2"/>
    <property type="match status" value="2"/>
</dbReference>
<proteinExistence type="predicted"/>
<evidence type="ECO:0000256" key="11">
    <source>
        <dbReference type="PROSITE-ProRule" id="PRU00094"/>
    </source>
</evidence>
<keyword evidence="2" id="KW-0479">Metal-binding</keyword>
<dbReference type="GO" id="GO:0000978">
    <property type="term" value="F:RNA polymerase II cis-regulatory region sequence-specific DNA binding"/>
    <property type="evidence" value="ECO:0007669"/>
    <property type="project" value="TreeGrafter"/>
</dbReference>
<feature type="compositionally biased region" description="Basic residues" evidence="12">
    <location>
        <begin position="289"/>
        <end position="302"/>
    </location>
</feature>
<keyword evidence="10" id="KW-0539">Nucleus</keyword>
<evidence type="ECO:0000256" key="7">
    <source>
        <dbReference type="ARBA" id="ARBA00023125"/>
    </source>
</evidence>
<keyword evidence="3" id="KW-0677">Repeat</keyword>
<evidence type="ECO:0000256" key="1">
    <source>
        <dbReference type="ARBA" id="ARBA00004123"/>
    </source>
</evidence>
<keyword evidence="7" id="KW-0238">DNA-binding</keyword>
<dbReference type="GO" id="GO:0000122">
    <property type="term" value="P:negative regulation of transcription by RNA polymerase II"/>
    <property type="evidence" value="ECO:0007669"/>
    <property type="project" value="TreeGrafter"/>
</dbReference>
<dbReference type="FunFam" id="3.30.50.10:FF:000001">
    <property type="entry name" value="GATA transcription factor (GATAd)"/>
    <property type="match status" value="1"/>
</dbReference>
<comment type="subcellular location">
    <subcellularLocation>
        <location evidence="1">Nucleus</location>
    </subcellularLocation>
</comment>
<dbReference type="Gene3D" id="3.30.50.10">
    <property type="entry name" value="Erythroid Transcription Factor GATA-1, subunit A"/>
    <property type="match status" value="2"/>
</dbReference>
<dbReference type="GO" id="GO:0009653">
    <property type="term" value="P:anatomical structure morphogenesis"/>
    <property type="evidence" value="ECO:0007669"/>
    <property type="project" value="UniProtKB-ARBA"/>
</dbReference>
<keyword evidence="6" id="KW-0805">Transcription regulation</keyword>
<dbReference type="AlphaFoldDB" id="A0A6J3G6C6"/>
<dbReference type="Pfam" id="PF05349">
    <property type="entry name" value="GATA-N"/>
    <property type="match status" value="1"/>
</dbReference>
<dbReference type="PANTHER" id="PTHR10071:SF289">
    <property type="entry name" value="TRANSCRIPTION FACTOR GATA-5"/>
    <property type="match status" value="1"/>
</dbReference>
<evidence type="ECO:0000256" key="6">
    <source>
        <dbReference type="ARBA" id="ARBA00023015"/>
    </source>
</evidence>
<evidence type="ECO:0000256" key="2">
    <source>
        <dbReference type="ARBA" id="ARBA00022723"/>
    </source>
</evidence>
<reference evidence="15" key="1">
    <citation type="submission" date="2025-08" db="UniProtKB">
        <authorList>
            <consortium name="RefSeq"/>
        </authorList>
    </citation>
    <scope>IDENTIFICATION</scope>
    <source>
        <tissue evidence="15">Blood</tissue>
    </source>
</reference>
<dbReference type="PROSITE" id="PS00344">
    <property type="entry name" value="GATA_ZN_FINGER_1"/>
    <property type="match status" value="2"/>
</dbReference>
<evidence type="ECO:0000256" key="3">
    <source>
        <dbReference type="ARBA" id="ARBA00022737"/>
    </source>
</evidence>
<dbReference type="GO" id="GO:0045165">
    <property type="term" value="P:cell fate commitment"/>
    <property type="evidence" value="ECO:0007669"/>
    <property type="project" value="TreeGrafter"/>
</dbReference>
<evidence type="ECO:0000256" key="8">
    <source>
        <dbReference type="ARBA" id="ARBA00023159"/>
    </source>
</evidence>
<sequence>MYRSLALAASPSQAAYADSGSFLHAPGTGSSMFVPPARVPSTLSYLPRCEPGPQPPELAARPCWSQPAPADSSAFGPGSPHPPAAHPPGATAFSFTHSPQGPGSGSSARGQNRGAYQGALLPGEQFAAPLGRPLGTSYPTTYPAYVSPDVAPTWTAGPFDGSVLHGLPVRRPALVSDFLEEFPGEGRECVNCGALSTPLWRRDGTGHYLCNACGLYHKMNGVNRPLVRPQKRLSSSRRAGLCCTNCHTTNTTLWRRSSEGEPVCNACGLYMKLHGVPRPLAMKKESIQTRKRKPKMATKRRGSSGATANSSASPSAVPSTDSSAAKLKPEPCLASPMCPGSSTDPQVRGRALVGCPELGPLCFLSPVRSHPSPSEPLPPGGLDTPSALGHHRGGPSPRAGSVPNVGGALMPQERSQCHSRASRGPEGQPRSWELLT</sequence>
<dbReference type="PRINTS" id="PR00619">
    <property type="entry name" value="GATAZNFINGER"/>
</dbReference>
<feature type="compositionally biased region" description="Polar residues" evidence="12">
    <location>
        <begin position="94"/>
        <end position="110"/>
    </location>
</feature>
<dbReference type="GO" id="GO:0045944">
    <property type="term" value="P:positive regulation of transcription by RNA polymerase II"/>
    <property type="evidence" value="ECO:0007669"/>
    <property type="project" value="UniProtKB-ARBA"/>
</dbReference>
<dbReference type="InterPro" id="IPR013088">
    <property type="entry name" value="Znf_NHR/GATA"/>
</dbReference>
<feature type="region of interest" description="Disordered" evidence="12">
    <location>
        <begin position="366"/>
        <end position="436"/>
    </location>
</feature>
<keyword evidence="4 11" id="KW-0863">Zinc-finger</keyword>
<evidence type="ECO:0000256" key="9">
    <source>
        <dbReference type="ARBA" id="ARBA00023163"/>
    </source>
</evidence>
<dbReference type="SUPFAM" id="SSF57716">
    <property type="entry name" value="Glucocorticoid receptor-like (DNA-binding domain)"/>
    <property type="match status" value="2"/>
</dbReference>
<dbReference type="FunFam" id="3.30.50.10:FF:000032">
    <property type="entry name" value="Transcription factor GATA-3"/>
    <property type="match status" value="1"/>
</dbReference>
<gene>
    <name evidence="15" type="primary">GATA5</name>
</gene>
<protein>
    <submittedName>
        <fullName evidence="15">Transcription factor GATA-5 isoform X1</fullName>
    </submittedName>
</protein>
<keyword evidence="9" id="KW-0804">Transcription</keyword>
<feature type="region of interest" description="Disordered" evidence="12">
    <location>
        <begin position="45"/>
        <end position="114"/>
    </location>
</feature>
<feature type="region of interest" description="Disordered" evidence="12">
    <location>
        <begin position="281"/>
        <end position="328"/>
    </location>
</feature>
<keyword evidence="14" id="KW-1185">Reference proteome</keyword>
<accession>A0A6J3G6C6</accession>
<dbReference type="GO" id="GO:0008270">
    <property type="term" value="F:zinc ion binding"/>
    <property type="evidence" value="ECO:0007669"/>
    <property type="project" value="UniProtKB-KW"/>
</dbReference>
<feature type="compositionally biased region" description="Low complexity" evidence="12">
    <location>
        <begin position="303"/>
        <end position="325"/>
    </location>
</feature>
<feature type="domain" description="GATA-type" evidence="13">
    <location>
        <begin position="237"/>
        <end position="290"/>
    </location>
</feature>
<dbReference type="SMART" id="SM00401">
    <property type="entry name" value="ZnF_GATA"/>
    <property type="match status" value="2"/>
</dbReference>